<feature type="transmembrane region" description="Helical" evidence="10">
    <location>
        <begin position="362"/>
        <end position="379"/>
    </location>
</feature>
<keyword evidence="5 10" id="KW-0812">Transmembrane</keyword>
<protein>
    <submittedName>
        <fullName evidence="11">D-alanyl-lipoteichoic acid acyltransferase DltB, MBOAT superfamily</fullName>
    </submittedName>
</protein>
<proteinExistence type="inferred from homology"/>
<evidence type="ECO:0000256" key="9">
    <source>
        <dbReference type="PIRNR" id="PIRNR016636"/>
    </source>
</evidence>
<organism evidence="11 12">
    <name type="scientific">Algibacter pectinivorans</name>
    <dbReference type="NCBI Taxonomy" id="870482"/>
    <lineage>
        <taxon>Bacteria</taxon>
        <taxon>Pseudomonadati</taxon>
        <taxon>Bacteroidota</taxon>
        <taxon>Flavobacteriia</taxon>
        <taxon>Flavobacteriales</taxon>
        <taxon>Flavobacteriaceae</taxon>
        <taxon>Algibacter</taxon>
    </lineage>
</organism>
<feature type="transmembrane region" description="Helical" evidence="10">
    <location>
        <begin position="38"/>
        <end position="58"/>
    </location>
</feature>
<dbReference type="PIRSF" id="PIRSF500217">
    <property type="entry name" value="AlgI"/>
    <property type="match status" value="1"/>
</dbReference>
<feature type="transmembrane region" description="Helical" evidence="10">
    <location>
        <begin position="190"/>
        <end position="207"/>
    </location>
</feature>
<feature type="transmembrane region" description="Helical" evidence="10">
    <location>
        <begin position="441"/>
        <end position="461"/>
    </location>
</feature>
<evidence type="ECO:0000313" key="11">
    <source>
        <dbReference type="EMBL" id="SFD07576.1"/>
    </source>
</evidence>
<dbReference type="GO" id="GO:0042121">
    <property type="term" value="P:alginic acid biosynthetic process"/>
    <property type="evidence" value="ECO:0007669"/>
    <property type="project" value="InterPro"/>
</dbReference>
<comment type="similarity">
    <text evidence="2 9">Belongs to the membrane-bound acyltransferase family.</text>
</comment>
<evidence type="ECO:0000256" key="6">
    <source>
        <dbReference type="ARBA" id="ARBA00022989"/>
    </source>
</evidence>
<dbReference type="InterPro" id="IPR024194">
    <property type="entry name" value="Ac/AlaTfrase_AlgI/DltB"/>
</dbReference>
<dbReference type="RefSeq" id="WP_092850779.1">
    <property type="nucleotide sequence ID" value="NZ_FOMI01000003.1"/>
</dbReference>
<evidence type="ECO:0000256" key="7">
    <source>
        <dbReference type="ARBA" id="ARBA00023136"/>
    </source>
</evidence>
<evidence type="ECO:0000256" key="3">
    <source>
        <dbReference type="ARBA" id="ARBA00022475"/>
    </source>
</evidence>
<keyword evidence="12" id="KW-1185">Reference proteome</keyword>
<keyword evidence="8 9" id="KW-0012">Acyltransferase</keyword>
<evidence type="ECO:0000313" key="12">
    <source>
        <dbReference type="Proteomes" id="UP000199439"/>
    </source>
</evidence>
<reference evidence="12" key="1">
    <citation type="submission" date="2016-10" db="EMBL/GenBank/DDBJ databases">
        <authorList>
            <person name="Varghese N."/>
            <person name="Submissions S."/>
        </authorList>
    </citation>
    <scope>NUCLEOTIDE SEQUENCE [LARGE SCALE GENOMIC DNA]</scope>
    <source>
        <strain evidence="12">DSM 25730</strain>
    </source>
</reference>
<gene>
    <name evidence="11" type="ORF">SAMN04487987_103389</name>
</gene>
<evidence type="ECO:0000256" key="5">
    <source>
        <dbReference type="ARBA" id="ARBA00022692"/>
    </source>
</evidence>
<evidence type="ECO:0000256" key="1">
    <source>
        <dbReference type="ARBA" id="ARBA00004651"/>
    </source>
</evidence>
<dbReference type="Pfam" id="PF03062">
    <property type="entry name" value="MBOAT"/>
    <property type="match status" value="1"/>
</dbReference>
<dbReference type="PIRSF" id="PIRSF016636">
    <property type="entry name" value="AlgI_DltB"/>
    <property type="match status" value="1"/>
</dbReference>
<dbReference type="PANTHER" id="PTHR13285">
    <property type="entry name" value="ACYLTRANSFERASE"/>
    <property type="match status" value="1"/>
</dbReference>
<name>A0A1I1PCY7_9FLAO</name>
<feature type="transmembrane region" description="Helical" evidence="10">
    <location>
        <begin position="409"/>
        <end position="429"/>
    </location>
</feature>
<feature type="transmembrane region" description="Helical" evidence="10">
    <location>
        <begin position="78"/>
        <end position="97"/>
    </location>
</feature>
<dbReference type="InterPro" id="IPR004299">
    <property type="entry name" value="MBOAT_fam"/>
</dbReference>
<sequence>MLFNSFEFLIFFPIVFTIYWVLNKDLTKQNLLLLLSSYIFYAWWDWRFLSLIIISSFIDFRAGIKIFASKTKRERKKWLIVSLVANLGFLSIFKYYNFFAESFSDLMNRFGWQPNDLTLNIILPVGISFYTFQTLSYSIDIYRKQFKPTYNVVSFFTYVSFFPQLVAGPIERASNLLPQIEKKRIFKKEWFNAGVIQILIGLFRKIVIADNIAGYVDTIYADVSLYNSSTILLATVLYAFQIYFDFAGYSDIAIGTAKLLGFKFNQNFNLPYFSKSLTEFWRKWHISLSFWLRDYLYISLGGNRKGIKITYRNLMLTMLLGGLWHGANWTFLFWGGIHGVVLSLEKFLKSIRFSNKFKTVDFLGYPLTFGIVIFSWIFFRSQDLNSAFVAIKKIFQFNFSAPFIGDINLITNSILVLSIGLIFDLYLFNKNLSLENLGAKFSLLKIVIVSCIVIMLINLFYSSSNNFIYFQF</sequence>
<evidence type="ECO:0000256" key="2">
    <source>
        <dbReference type="ARBA" id="ARBA00010323"/>
    </source>
</evidence>
<dbReference type="GO" id="GO:0016746">
    <property type="term" value="F:acyltransferase activity"/>
    <property type="evidence" value="ECO:0007669"/>
    <property type="project" value="UniProtKB-KW"/>
</dbReference>
<dbReference type="OrthoDB" id="9805788at2"/>
<dbReference type="InterPro" id="IPR051085">
    <property type="entry name" value="MB_O-acyltransferase"/>
</dbReference>
<evidence type="ECO:0000256" key="8">
    <source>
        <dbReference type="ARBA" id="ARBA00023315"/>
    </source>
</evidence>
<dbReference type="STRING" id="870482.SAMN04487987_103389"/>
<dbReference type="Proteomes" id="UP000199439">
    <property type="component" value="Unassembled WGS sequence"/>
</dbReference>
<dbReference type="InterPro" id="IPR028362">
    <property type="entry name" value="AlgI"/>
</dbReference>
<comment type="subcellular location">
    <subcellularLocation>
        <location evidence="1">Cell membrane</location>
        <topology evidence="1">Multi-pass membrane protein</topology>
    </subcellularLocation>
</comment>
<accession>A0A1I1PCY7</accession>
<evidence type="ECO:0000256" key="10">
    <source>
        <dbReference type="SAM" id="Phobius"/>
    </source>
</evidence>
<dbReference type="GO" id="GO:0005886">
    <property type="term" value="C:plasma membrane"/>
    <property type="evidence" value="ECO:0007669"/>
    <property type="project" value="UniProtKB-SubCell"/>
</dbReference>
<feature type="transmembrane region" description="Helical" evidence="10">
    <location>
        <begin position="5"/>
        <end position="22"/>
    </location>
</feature>
<dbReference type="PANTHER" id="PTHR13285:SF23">
    <property type="entry name" value="TEICHOIC ACID D-ALANYLTRANSFERASE"/>
    <property type="match status" value="1"/>
</dbReference>
<keyword evidence="6 10" id="KW-1133">Transmembrane helix</keyword>
<feature type="transmembrane region" description="Helical" evidence="10">
    <location>
        <begin position="322"/>
        <end position="342"/>
    </location>
</feature>
<feature type="transmembrane region" description="Helical" evidence="10">
    <location>
        <begin position="117"/>
        <end position="137"/>
    </location>
</feature>
<keyword evidence="7 9" id="KW-0472">Membrane</keyword>
<evidence type="ECO:0000256" key="4">
    <source>
        <dbReference type="ARBA" id="ARBA00022679"/>
    </source>
</evidence>
<keyword evidence="4 9" id="KW-0808">Transferase</keyword>
<dbReference type="AlphaFoldDB" id="A0A1I1PCY7"/>
<dbReference type="EMBL" id="FOMI01000003">
    <property type="protein sequence ID" value="SFD07576.1"/>
    <property type="molecule type" value="Genomic_DNA"/>
</dbReference>
<keyword evidence="3 9" id="KW-1003">Cell membrane</keyword>
<feature type="transmembrane region" description="Helical" evidence="10">
    <location>
        <begin position="219"/>
        <end position="240"/>
    </location>
</feature>